<evidence type="ECO:0000313" key="2">
    <source>
        <dbReference type="EMBL" id="CAD2215787.1"/>
    </source>
</evidence>
<dbReference type="OrthoDB" id="271562at2759"/>
<keyword evidence="3" id="KW-1185">Reference proteome</keyword>
<reference evidence="2 3" key="1">
    <citation type="submission" date="2020-08" db="EMBL/GenBank/DDBJ databases">
        <authorList>
            <person name="Newling K."/>
            <person name="Davey J."/>
            <person name="Forrester S."/>
        </authorList>
    </citation>
    <scope>NUCLEOTIDE SEQUENCE [LARGE SCALE GENOMIC DNA]</scope>
    <source>
        <strain evidence="3">Crithidia deanei Carvalho (ATCC PRA-265)</strain>
    </source>
</reference>
<protein>
    <submittedName>
        <fullName evidence="2">Uncharacterized protein</fullName>
    </submittedName>
</protein>
<feature type="region of interest" description="Disordered" evidence="1">
    <location>
        <begin position="161"/>
        <end position="180"/>
    </location>
</feature>
<dbReference type="Proteomes" id="UP000515908">
    <property type="component" value="Chromosome 05"/>
</dbReference>
<sequence length="246" mass="27377">MNNEFPSKRVPTDYHCATLVGNWEEERKTFGQAVPTVGSNAPIDPNTTYTVSYKQLNEQQISSAKPPGCFAGEAPKELLFYHGDIAAPERNQYTVSELSYTNRAVDPTTNEDVLNRTGVSGRAGTTMKIRGENERVLGTGDGEREYQMAKETEFMRSLNASRGPQRTTDGGEEGEVDSYGYKIPSIPPVGRVEERKRLMTTKNVTVDATGEYLQHNLEPYPLTSSEMISDMSKSLDNPMHRTGLRK</sequence>
<accession>S9V8C7</accession>
<organism evidence="2 3">
    <name type="scientific">Angomonas deanei</name>
    <dbReference type="NCBI Taxonomy" id="59799"/>
    <lineage>
        <taxon>Eukaryota</taxon>
        <taxon>Discoba</taxon>
        <taxon>Euglenozoa</taxon>
        <taxon>Kinetoplastea</taxon>
        <taxon>Metakinetoplastina</taxon>
        <taxon>Trypanosomatida</taxon>
        <taxon>Trypanosomatidae</taxon>
        <taxon>Strigomonadinae</taxon>
        <taxon>Angomonas</taxon>
    </lineage>
</organism>
<dbReference type="AlphaFoldDB" id="S9V8C7"/>
<gene>
    <name evidence="2" type="ORF">ADEAN_000324500</name>
</gene>
<proteinExistence type="predicted"/>
<feature type="compositionally biased region" description="Polar residues" evidence="1">
    <location>
        <begin position="224"/>
        <end position="235"/>
    </location>
</feature>
<feature type="region of interest" description="Disordered" evidence="1">
    <location>
        <begin position="224"/>
        <end position="246"/>
    </location>
</feature>
<name>S9V8C7_9TRYP</name>
<evidence type="ECO:0000256" key="1">
    <source>
        <dbReference type="SAM" id="MobiDB-lite"/>
    </source>
</evidence>
<evidence type="ECO:0000313" key="3">
    <source>
        <dbReference type="Proteomes" id="UP000515908"/>
    </source>
</evidence>
<dbReference type="VEuPathDB" id="TriTrypDB:ADEAN_000324500"/>
<dbReference type="EMBL" id="LR877149">
    <property type="protein sequence ID" value="CAD2215787.1"/>
    <property type="molecule type" value="Genomic_DNA"/>
</dbReference>